<dbReference type="Proteomes" id="UP000253490">
    <property type="component" value="Unassembled WGS sequence"/>
</dbReference>
<dbReference type="PANTHER" id="PTHR19211">
    <property type="entry name" value="ATP-BINDING TRANSPORT PROTEIN-RELATED"/>
    <property type="match status" value="1"/>
</dbReference>
<dbReference type="SMART" id="SM00382">
    <property type="entry name" value="AAA"/>
    <property type="match status" value="2"/>
</dbReference>
<keyword evidence="4" id="KW-0175">Coiled coil</keyword>
<accession>A0A366HYF7</accession>
<evidence type="ECO:0000256" key="4">
    <source>
        <dbReference type="SAM" id="Coils"/>
    </source>
</evidence>
<evidence type="ECO:0000256" key="2">
    <source>
        <dbReference type="ARBA" id="ARBA00022741"/>
    </source>
</evidence>
<dbReference type="Pfam" id="PF12848">
    <property type="entry name" value="ABC_tran_Xtn"/>
    <property type="match status" value="1"/>
</dbReference>
<evidence type="ECO:0000313" key="6">
    <source>
        <dbReference type="EMBL" id="RBP59064.1"/>
    </source>
</evidence>
<feature type="coiled-coil region" evidence="4">
    <location>
        <begin position="183"/>
        <end position="217"/>
    </location>
</feature>
<dbReference type="InterPro" id="IPR017871">
    <property type="entry name" value="ABC_transporter-like_CS"/>
</dbReference>
<dbReference type="GO" id="GO:0005524">
    <property type="term" value="F:ATP binding"/>
    <property type="evidence" value="ECO:0007669"/>
    <property type="project" value="UniProtKB-KW"/>
</dbReference>
<dbReference type="NCBIfam" id="NF000355">
    <property type="entry name" value="ribo_prot_ABC_F"/>
    <property type="match status" value="1"/>
</dbReference>
<gene>
    <name evidence="6" type="ORF">DES36_1206</name>
</gene>
<keyword evidence="3 6" id="KW-0067">ATP-binding</keyword>
<evidence type="ECO:0000256" key="3">
    <source>
        <dbReference type="ARBA" id="ARBA00022840"/>
    </source>
</evidence>
<keyword evidence="7" id="KW-1185">Reference proteome</keyword>
<comment type="caution">
    <text evidence="6">The sequence shown here is derived from an EMBL/GenBank/DDBJ whole genome shotgun (WGS) entry which is preliminary data.</text>
</comment>
<dbReference type="EMBL" id="QNRX01000020">
    <property type="protein sequence ID" value="RBP59064.1"/>
    <property type="molecule type" value="Genomic_DNA"/>
</dbReference>
<name>A0A366HYF7_9FIRM</name>
<dbReference type="Pfam" id="PF00005">
    <property type="entry name" value="ABC_tran"/>
    <property type="match status" value="2"/>
</dbReference>
<dbReference type="PANTHER" id="PTHR19211:SF100">
    <property type="entry name" value="RIBOSOME PROTECTION PROTEIN VMLR"/>
    <property type="match status" value="1"/>
</dbReference>
<dbReference type="GO" id="GO:0016887">
    <property type="term" value="F:ATP hydrolysis activity"/>
    <property type="evidence" value="ECO:0007669"/>
    <property type="project" value="InterPro"/>
</dbReference>
<evidence type="ECO:0000259" key="5">
    <source>
        <dbReference type="PROSITE" id="PS50893"/>
    </source>
</evidence>
<dbReference type="RefSeq" id="WP_113921557.1">
    <property type="nucleotide sequence ID" value="NZ_QNRX01000020.1"/>
</dbReference>
<dbReference type="InterPro" id="IPR003593">
    <property type="entry name" value="AAA+_ATPase"/>
</dbReference>
<dbReference type="InterPro" id="IPR003439">
    <property type="entry name" value="ABC_transporter-like_ATP-bd"/>
</dbReference>
<dbReference type="CDD" id="cd03221">
    <property type="entry name" value="ABCF_EF-3"/>
    <property type="match status" value="2"/>
</dbReference>
<dbReference type="OrthoDB" id="9801441at2"/>
<organism evidence="6 7">
    <name type="scientific">Alkalibaculum bacchi</name>
    <dbReference type="NCBI Taxonomy" id="645887"/>
    <lineage>
        <taxon>Bacteria</taxon>
        <taxon>Bacillati</taxon>
        <taxon>Bacillota</taxon>
        <taxon>Clostridia</taxon>
        <taxon>Eubacteriales</taxon>
        <taxon>Eubacteriaceae</taxon>
        <taxon>Alkalibaculum</taxon>
    </lineage>
</organism>
<keyword evidence="2" id="KW-0547">Nucleotide-binding</keyword>
<dbReference type="AlphaFoldDB" id="A0A366HYF7"/>
<protein>
    <submittedName>
        <fullName evidence="6">Macrolide transport system ATP-binding/permease protein</fullName>
    </submittedName>
</protein>
<keyword evidence="1" id="KW-0677">Repeat</keyword>
<reference evidence="6 7" key="1">
    <citation type="submission" date="2018-06" db="EMBL/GenBank/DDBJ databases">
        <title>Genomic Encyclopedia of Type Strains, Phase IV (KMG-IV): sequencing the most valuable type-strain genomes for metagenomic binning, comparative biology and taxonomic classification.</title>
        <authorList>
            <person name="Goeker M."/>
        </authorList>
    </citation>
    <scope>NUCLEOTIDE SEQUENCE [LARGE SCALE GENOMIC DNA]</scope>
    <source>
        <strain evidence="6 7">DSM 22112</strain>
    </source>
</reference>
<sequence>MLLIEGNGIKKYYGDRLIFNLDNLKIYAEDRIGIVGRNGVGKTTLMNILSGRIQPDEGLVKCHGSISYISQLEEPICKETTQEIASTFKIRAIWSEHMSGGEKTRFKIADALTNNSSILFADEPTSNVDMDGITLIEEMFQGYKGALLLVSHDRNFLDTLCNKILEIENGMIKVYSGNYSDYKDQKIQQRQRAELEYNEYIKEKKRLEGVVHQTKDKVKSIKRAPKRMGSSEARLHKMGGQKAKTNLERMAKNVEKRIEHLEVKEKPKELPGIKLNMLEGDRLYSKIIVEGENLNKSFGKKKLFKSARFHIKNGSKVALIGPNGCGKSTLIKMITENDESIKIAQGAKLGYFNQDLNILNANRTILENVMEESIYPEHLARTLLASLLFKEDDVHKKIHVLSGGERVKVSFAMILLQDINLLVLDEPTNYMDIDGLEAIEGALKNYEQTILFVSHDRHFVDEVADHVLAIENQKIIMFTGNYSEYLNSKDKDQCKQDEEVQMRKIILKNRLSEVISKLSMPSKEDDVAQLDIEYYQILGELKMLPK</sequence>
<evidence type="ECO:0000313" key="7">
    <source>
        <dbReference type="Proteomes" id="UP000253490"/>
    </source>
</evidence>
<dbReference type="InterPro" id="IPR050611">
    <property type="entry name" value="ABCF"/>
</dbReference>
<evidence type="ECO:0000256" key="1">
    <source>
        <dbReference type="ARBA" id="ARBA00022737"/>
    </source>
</evidence>
<dbReference type="Gene3D" id="3.40.50.300">
    <property type="entry name" value="P-loop containing nucleotide triphosphate hydrolases"/>
    <property type="match status" value="3"/>
</dbReference>
<feature type="domain" description="ABC transporter" evidence="5">
    <location>
        <begin position="289"/>
        <end position="497"/>
    </location>
</feature>
<dbReference type="PROSITE" id="PS00211">
    <property type="entry name" value="ABC_TRANSPORTER_1"/>
    <property type="match status" value="2"/>
</dbReference>
<proteinExistence type="predicted"/>
<dbReference type="InterPro" id="IPR032781">
    <property type="entry name" value="ABC_tran_Xtn"/>
</dbReference>
<dbReference type="InterPro" id="IPR027417">
    <property type="entry name" value="P-loop_NTPase"/>
</dbReference>
<dbReference type="PROSITE" id="PS50893">
    <property type="entry name" value="ABC_TRANSPORTER_2"/>
    <property type="match status" value="2"/>
</dbReference>
<dbReference type="SUPFAM" id="SSF52540">
    <property type="entry name" value="P-loop containing nucleoside triphosphate hydrolases"/>
    <property type="match status" value="1"/>
</dbReference>
<feature type="domain" description="ABC transporter" evidence="5">
    <location>
        <begin position="4"/>
        <end position="194"/>
    </location>
</feature>